<dbReference type="AlphaFoldDB" id="A0A1I7I7N0"/>
<dbReference type="OrthoDB" id="8875254at2"/>
<dbReference type="RefSeq" id="WP_093555381.1">
    <property type="nucleotide sequence ID" value="NZ_FPBO01000007.1"/>
</dbReference>
<dbReference type="SUPFAM" id="SSF48452">
    <property type="entry name" value="TPR-like"/>
    <property type="match status" value="1"/>
</dbReference>
<keyword evidence="1" id="KW-0732">Signal</keyword>
<feature type="chain" id="PRO_5011482565" evidence="1">
    <location>
        <begin position="33"/>
        <end position="439"/>
    </location>
</feature>
<proteinExistence type="predicted"/>
<sequence>MSKFRFARTSLIAAVLGLNFAPAMLGATAAQAAEKAPAPEAAKQDTIRPELYKIIDPAQFKPLLAAKNWTEAQARIDQGAALPNLTPFEIFILNQTRVQLASASENHAMLLPALEAMIESGRLSPKDKLAFIEASANTYFTTKDYDKAIVWYNRYITEGGDAAKQRPNVIRAYFLKNDFATAKAELKKDLDAYAAAGTTPKLEELNLLGNIGIKTKDTALYLEAIELLVKYHPTDAYWSDLLNRTRGKANYNTRLDLDILRLKKAAISKLEGDDYVDLAELALLGGFFTEAKTALDTGYDAGLLGTGADAAKHKKLRDQANKGAADDAKNIGSGEASAMKSKDGVGLVNLGYVYVTMGQYDKGIDLMQKGIAKGIAKNPEDAKLRLGYAYALAGKKEEANKILSAVQGNDGRGDLARYWLLWNNRPATTAAAAAPAAAK</sequence>
<evidence type="ECO:0000313" key="2">
    <source>
        <dbReference type="EMBL" id="SFU68854.1"/>
    </source>
</evidence>
<evidence type="ECO:0000313" key="3">
    <source>
        <dbReference type="Proteomes" id="UP000199391"/>
    </source>
</evidence>
<dbReference type="InterPro" id="IPR011990">
    <property type="entry name" value="TPR-like_helical_dom_sf"/>
</dbReference>
<dbReference type="InterPro" id="IPR019734">
    <property type="entry name" value="TPR_rpt"/>
</dbReference>
<dbReference type="STRING" id="1035707.SAMN05216552_1007158"/>
<organism evidence="2 3">
    <name type="scientific">Pseudoduganella namucuonensis</name>
    <dbReference type="NCBI Taxonomy" id="1035707"/>
    <lineage>
        <taxon>Bacteria</taxon>
        <taxon>Pseudomonadati</taxon>
        <taxon>Pseudomonadota</taxon>
        <taxon>Betaproteobacteria</taxon>
        <taxon>Burkholderiales</taxon>
        <taxon>Oxalobacteraceae</taxon>
        <taxon>Telluria group</taxon>
        <taxon>Pseudoduganella</taxon>
    </lineage>
</organism>
<dbReference type="Gene3D" id="1.25.40.10">
    <property type="entry name" value="Tetratricopeptide repeat domain"/>
    <property type="match status" value="2"/>
</dbReference>
<feature type="signal peptide" evidence="1">
    <location>
        <begin position="1"/>
        <end position="32"/>
    </location>
</feature>
<protein>
    <submittedName>
        <fullName evidence="2">Tetratricopeptide repeat-containing protein</fullName>
    </submittedName>
</protein>
<gene>
    <name evidence="2" type="ORF">SAMN05216552_1007158</name>
</gene>
<reference evidence="3" key="1">
    <citation type="submission" date="2016-10" db="EMBL/GenBank/DDBJ databases">
        <authorList>
            <person name="Varghese N."/>
            <person name="Submissions S."/>
        </authorList>
    </citation>
    <scope>NUCLEOTIDE SEQUENCE [LARGE SCALE GENOMIC DNA]</scope>
    <source>
        <strain evidence="3">CGMCC 1.11014</strain>
    </source>
</reference>
<evidence type="ECO:0000256" key="1">
    <source>
        <dbReference type="SAM" id="SignalP"/>
    </source>
</evidence>
<dbReference type="Pfam" id="PF13181">
    <property type="entry name" value="TPR_8"/>
    <property type="match status" value="1"/>
</dbReference>
<dbReference type="Proteomes" id="UP000199391">
    <property type="component" value="Unassembled WGS sequence"/>
</dbReference>
<dbReference type="EMBL" id="FPBO01000007">
    <property type="protein sequence ID" value="SFU68854.1"/>
    <property type="molecule type" value="Genomic_DNA"/>
</dbReference>
<accession>A0A1I7I7N0</accession>
<name>A0A1I7I7N0_9BURK</name>
<keyword evidence="3" id="KW-1185">Reference proteome</keyword>